<dbReference type="InterPro" id="IPR036388">
    <property type="entry name" value="WH-like_DNA-bd_sf"/>
</dbReference>
<dbReference type="PANTHER" id="PTHR37296">
    <property type="entry name" value="CONSERVED VIRULENCE FACTOR B"/>
    <property type="match status" value="1"/>
</dbReference>
<dbReference type="InterPro" id="IPR039566">
    <property type="entry name" value="CvfB_S1_st"/>
</dbReference>
<evidence type="ECO:0000313" key="4">
    <source>
        <dbReference type="Proteomes" id="UP000714380"/>
    </source>
</evidence>
<dbReference type="RefSeq" id="WP_225677517.1">
    <property type="nucleotide sequence ID" value="NZ_JAEDAH010000106.1"/>
</dbReference>
<dbReference type="EMBL" id="JAEDAH010000106">
    <property type="protein sequence ID" value="MCA6065519.1"/>
    <property type="molecule type" value="Genomic_DNA"/>
</dbReference>
<dbReference type="InterPro" id="IPR040764">
    <property type="entry name" value="CvfB_WH"/>
</dbReference>
<keyword evidence="4" id="KW-1185">Reference proteome</keyword>
<dbReference type="SMART" id="SM00316">
    <property type="entry name" value="S1"/>
    <property type="match status" value="3"/>
</dbReference>
<reference evidence="3 4" key="1">
    <citation type="submission" date="2020-12" db="EMBL/GenBank/DDBJ databases">
        <title>Novel Thalassolituus-related marine hydrocarbonoclastic bacteria mediated algae-derived hydrocarbons mineralization in twilight zone of the northern South China Sea.</title>
        <authorList>
            <person name="Dong C."/>
        </authorList>
    </citation>
    <scope>NUCLEOTIDE SEQUENCE [LARGE SCALE GENOMIC DNA]</scope>
    <source>
        <strain evidence="3 4">IMCC1826</strain>
    </source>
</reference>
<dbReference type="Pfam" id="PF13509">
    <property type="entry name" value="S1_2"/>
    <property type="match status" value="2"/>
</dbReference>
<dbReference type="Proteomes" id="UP000714380">
    <property type="component" value="Unassembled WGS sequence"/>
</dbReference>
<protein>
    <submittedName>
        <fullName evidence="3">GntR family transcriptional regulator</fullName>
    </submittedName>
</protein>
<feature type="compositionally biased region" description="Basic and acidic residues" evidence="1">
    <location>
        <begin position="286"/>
        <end position="332"/>
    </location>
</feature>
<sequence length="354" mass="39572">MAQPGRYHLLTVIDEQPHGLYLDDAEGGKILLPRKQIPADTAIGDSLKVFVYFDSDDRPIATTLRPKAQVGQVAYLTVVDVNSTGAFMDWGLPKDLFVPFSEQKQRMEAERAYPVYIYEDNTGRISATARLNRFIKDEAKPNWPGAPEPFTTGDQVSLIITNRTELGYKAVINNEFWGVLYNDDIRKPVKIGLKLDGYIKRIREDSRIDLMLEPAGHGKADPLARKILKKLEEGNGSLGLGDHSPADLIELHFGVSKRTFKMAIGKLFKERKIVIETDGIRLATADDQKAARPARQPDQRKDNKRKADDKKAAGKKSADKGADKPVKSDAPKARKVIRNPKKKTENTLSLKKKS</sequence>
<dbReference type="Pfam" id="PF17783">
    <property type="entry name" value="WHD_CvfB"/>
    <property type="match status" value="1"/>
</dbReference>
<name>A0ABS7ZUV1_9GAMM</name>
<dbReference type="Gene3D" id="2.40.50.140">
    <property type="entry name" value="Nucleic acid-binding proteins"/>
    <property type="match status" value="1"/>
</dbReference>
<proteinExistence type="predicted"/>
<evidence type="ECO:0000313" key="3">
    <source>
        <dbReference type="EMBL" id="MCA6065519.1"/>
    </source>
</evidence>
<dbReference type="InterPro" id="IPR014464">
    <property type="entry name" value="CvfB_fam"/>
</dbReference>
<feature type="region of interest" description="Disordered" evidence="1">
    <location>
        <begin position="286"/>
        <end position="354"/>
    </location>
</feature>
<feature type="domain" description="S1 motif" evidence="2">
    <location>
        <begin position="151"/>
        <end position="213"/>
    </location>
</feature>
<accession>A0ABS7ZUV1</accession>
<dbReference type="InterPro" id="IPR003029">
    <property type="entry name" value="S1_domain"/>
</dbReference>
<feature type="domain" description="S1 motif" evidence="2">
    <location>
        <begin position="69"/>
        <end position="130"/>
    </location>
</feature>
<gene>
    <name evidence="3" type="ORF">I9W95_18130</name>
</gene>
<evidence type="ECO:0000259" key="2">
    <source>
        <dbReference type="SMART" id="SM00316"/>
    </source>
</evidence>
<organism evidence="3 4">
    <name type="scientific">Thalassolituus marinus</name>
    <dbReference type="NCBI Taxonomy" id="671053"/>
    <lineage>
        <taxon>Bacteria</taxon>
        <taxon>Pseudomonadati</taxon>
        <taxon>Pseudomonadota</taxon>
        <taxon>Gammaproteobacteria</taxon>
        <taxon>Oceanospirillales</taxon>
        <taxon>Oceanospirillaceae</taxon>
        <taxon>Thalassolituus</taxon>
    </lineage>
</organism>
<feature type="domain" description="S1 motif" evidence="2">
    <location>
        <begin position="3"/>
        <end position="65"/>
    </location>
</feature>
<evidence type="ECO:0000256" key="1">
    <source>
        <dbReference type="SAM" id="MobiDB-lite"/>
    </source>
</evidence>
<dbReference type="Gene3D" id="1.10.10.10">
    <property type="entry name" value="Winged helix-like DNA-binding domain superfamily/Winged helix DNA-binding domain"/>
    <property type="match status" value="1"/>
</dbReference>
<dbReference type="PANTHER" id="PTHR37296:SF1">
    <property type="entry name" value="CONSERVED VIRULENCE FACTOR B"/>
    <property type="match status" value="1"/>
</dbReference>
<dbReference type="InterPro" id="IPR012340">
    <property type="entry name" value="NA-bd_OB-fold"/>
</dbReference>
<comment type="caution">
    <text evidence="3">The sequence shown here is derived from an EMBL/GenBank/DDBJ whole genome shotgun (WGS) entry which is preliminary data.</text>
</comment>